<dbReference type="PANTHER" id="PTHR46140">
    <property type="entry name" value="VACUOLAR TRANSPORTER CHAPERONE 1-RELATED"/>
    <property type="match status" value="1"/>
</dbReference>
<comment type="subcellular location">
    <subcellularLocation>
        <location evidence="2">Vacuole membrane</location>
        <topology evidence="2">Multi-pass membrane protein</topology>
    </subcellularLocation>
</comment>
<comment type="similarity">
    <text evidence="10">Belongs to the VTC4 family.</text>
</comment>
<dbReference type="InterPro" id="IPR004331">
    <property type="entry name" value="SPX_dom"/>
</dbReference>
<evidence type="ECO:0000256" key="13">
    <source>
        <dbReference type="ARBA" id="ARBA00080494"/>
    </source>
</evidence>
<dbReference type="EC" id="2.7.4.1" evidence="3"/>
<feature type="domain" description="SPX" evidence="17">
    <location>
        <begin position="1"/>
        <end position="144"/>
    </location>
</feature>
<dbReference type="InterPro" id="IPR003807">
    <property type="entry name" value="DUF202"/>
</dbReference>
<evidence type="ECO:0000256" key="5">
    <source>
        <dbReference type="ARBA" id="ARBA00022679"/>
    </source>
</evidence>
<evidence type="ECO:0000256" key="2">
    <source>
        <dbReference type="ARBA" id="ARBA00004128"/>
    </source>
</evidence>
<dbReference type="GO" id="GO:0033254">
    <property type="term" value="C:vacuolar transporter chaperone complex"/>
    <property type="evidence" value="ECO:0007669"/>
    <property type="project" value="TreeGrafter"/>
</dbReference>
<keyword evidence="4" id="KW-0926">Vacuole</keyword>
<evidence type="ECO:0000256" key="7">
    <source>
        <dbReference type="ARBA" id="ARBA00022989"/>
    </source>
</evidence>
<evidence type="ECO:0000256" key="9">
    <source>
        <dbReference type="ARBA" id="ARBA00050204"/>
    </source>
</evidence>
<dbReference type="Proteomes" id="UP001211065">
    <property type="component" value="Unassembled WGS sequence"/>
</dbReference>
<evidence type="ECO:0000256" key="16">
    <source>
        <dbReference type="SAM" id="Phobius"/>
    </source>
</evidence>
<feature type="transmembrane region" description="Helical" evidence="16">
    <location>
        <begin position="616"/>
        <end position="634"/>
    </location>
</feature>
<evidence type="ECO:0000259" key="17">
    <source>
        <dbReference type="PROSITE" id="PS51382"/>
    </source>
</evidence>
<dbReference type="PROSITE" id="PS51382">
    <property type="entry name" value="SPX"/>
    <property type="match status" value="1"/>
</dbReference>
<protein>
    <recommendedName>
        <fullName evidence="11">Vacuolar transporter chaperone complex subunit 4</fullName>
        <ecNumber evidence="3">2.7.4.1</ecNumber>
    </recommendedName>
    <alternativeName>
        <fullName evidence="13">Polyphosphate kinase</fullName>
    </alternativeName>
    <alternativeName>
        <fullName evidence="12">SPX-dependent polyphosphate polymerase VTC subunit 4</fullName>
    </alternativeName>
    <alternativeName>
        <fullName evidence="14">Vacuolar membrane polyphosphate polymerase catalytic subunit</fullName>
    </alternativeName>
</protein>
<dbReference type="GO" id="GO:0006799">
    <property type="term" value="P:polyphosphate biosynthetic process"/>
    <property type="evidence" value="ECO:0007669"/>
    <property type="project" value="UniProtKB-ARBA"/>
</dbReference>
<dbReference type="InterPro" id="IPR051572">
    <property type="entry name" value="VTC_Complex_Subunit"/>
</dbReference>
<evidence type="ECO:0000256" key="12">
    <source>
        <dbReference type="ARBA" id="ARBA00075894"/>
    </source>
</evidence>
<keyword evidence="19" id="KW-1185">Reference proteome</keyword>
<dbReference type="InterPro" id="IPR018966">
    <property type="entry name" value="VTC_domain"/>
</dbReference>
<evidence type="ECO:0000256" key="10">
    <source>
        <dbReference type="ARBA" id="ARBA00061390"/>
    </source>
</evidence>
<keyword evidence="8 16" id="KW-0472">Membrane</keyword>
<dbReference type="EMBL" id="JADGJW010000425">
    <property type="protein sequence ID" value="KAJ3217478.1"/>
    <property type="molecule type" value="Genomic_DNA"/>
</dbReference>
<dbReference type="Pfam" id="PF02656">
    <property type="entry name" value="DUF202"/>
    <property type="match status" value="1"/>
</dbReference>
<evidence type="ECO:0000256" key="14">
    <source>
        <dbReference type="ARBA" id="ARBA00081313"/>
    </source>
</evidence>
<dbReference type="GO" id="GO:0000329">
    <property type="term" value="C:fungal-type vacuole membrane"/>
    <property type="evidence" value="ECO:0007669"/>
    <property type="project" value="TreeGrafter"/>
</dbReference>
<comment type="caution">
    <text evidence="18">The sequence shown here is derived from an EMBL/GenBank/DDBJ whole genome shotgun (WGS) entry which is preliminary data.</text>
</comment>
<evidence type="ECO:0000256" key="1">
    <source>
        <dbReference type="ARBA" id="ARBA00001936"/>
    </source>
</evidence>
<evidence type="ECO:0000256" key="6">
    <source>
        <dbReference type="ARBA" id="ARBA00022692"/>
    </source>
</evidence>
<keyword evidence="5" id="KW-0808">Transferase</keyword>
<feature type="compositionally biased region" description="Polar residues" evidence="15">
    <location>
        <begin position="485"/>
        <end position="501"/>
    </location>
</feature>
<sequence length="708" mass="82205">MKFGEQIKAAAYQEWRYYYLDYDAAKKLLKEGRRPDGKFNDDDEANFVQKLEAELEKVAAFRKIKGDELTRRLQHVESLVKKILGSTHEEDPLRFQAVEDEIIRITVEVNELSKFIRVNYTGFFKILKKHDKHMDYILKPMFNTRLESHPFYKDSFDPIIIRLSKVYDIVRSGGEREKVSSSGAGSQNFVRRTTKYWVHPDNVTEVKCIILKYLPVLLFSAKSGKAPNPAITSIYFDNDQFELYQGRIEKTEGAEAHRIRWYGGMDQTEIFIERKTHREDWTGESSVKERFSIKEKYVNDFIKGTYSMDKAIKKIRERGQKTEKELEDLKTLADDIQQGILKKKLHPMIRTFYNRTAFQLPGDARVRISLDTELTMVREDNYDKKRSGDNWRRMDLGVDYPFTQLDPEDVNHFPYAILEVKLQTQAGAENPKWVEELINSHLVEEVPKFSKFIHGCATLLESHINLLPFWLPQMDKDIKKPSPQGYVSQLTGRPNSPNKSNLDVRVENYISKKESKKALNSHLNDHTEVTIEDQTENTPLLAASEDYDYDSETSRRKLRQKKSFLGKVGDLFRDDGDQSSSTIAGFVGRRGQPPQKKIALPVRIEPKVFFANERTFLSWLHFCTVLGALSVGLLNLGDKVAMISGLIFTVVAILFMLYALFLYQWRAHKIRNRDAGPYDDRFGPTLLVFVLFFALMANFYLKFNQNYG</sequence>
<dbReference type="AlphaFoldDB" id="A0AAD5TYU7"/>
<evidence type="ECO:0000256" key="4">
    <source>
        <dbReference type="ARBA" id="ARBA00022554"/>
    </source>
</evidence>
<evidence type="ECO:0000256" key="11">
    <source>
        <dbReference type="ARBA" id="ARBA00067464"/>
    </source>
</evidence>
<organism evidence="18 19">
    <name type="scientific">Clydaea vesicula</name>
    <dbReference type="NCBI Taxonomy" id="447962"/>
    <lineage>
        <taxon>Eukaryota</taxon>
        <taxon>Fungi</taxon>
        <taxon>Fungi incertae sedis</taxon>
        <taxon>Chytridiomycota</taxon>
        <taxon>Chytridiomycota incertae sedis</taxon>
        <taxon>Chytridiomycetes</taxon>
        <taxon>Lobulomycetales</taxon>
        <taxon>Lobulomycetaceae</taxon>
        <taxon>Clydaea</taxon>
    </lineage>
</organism>
<reference evidence="18" key="1">
    <citation type="submission" date="2020-05" db="EMBL/GenBank/DDBJ databases">
        <title>Phylogenomic resolution of chytrid fungi.</title>
        <authorList>
            <person name="Stajich J.E."/>
            <person name="Amses K."/>
            <person name="Simmons R."/>
            <person name="Seto K."/>
            <person name="Myers J."/>
            <person name="Bonds A."/>
            <person name="Quandt C.A."/>
            <person name="Barry K."/>
            <person name="Liu P."/>
            <person name="Grigoriev I."/>
            <person name="Longcore J.E."/>
            <person name="James T.Y."/>
        </authorList>
    </citation>
    <scope>NUCLEOTIDE SEQUENCE</scope>
    <source>
        <strain evidence="18">JEL0476</strain>
    </source>
</reference>
<keyword evidence="6 16" id="KW-0812">Transmembrane</keyword>
<evidence type="ECO:0000256" key="8">
    <source>
        <dbReference type="ARBA" id="ARBA00023136"/>
    </source>
</evidence>
<evidence type="ECO:0000256" key="15">
    <source>
        <dbReference type="SAM" id="MobiDB-lite"/>
    </source>
</evidence>
<dbReference type="Pfam" id="PF09359">
    <property type="entry name" value="VTC"/>
    <property type="match status" value="1"/>
</dbReference>
<dbReference type="PANTHER" id="PTHR46140:SF1">
    <property type="entry name" value="VACUOLAR TRANSPORTER CHAPERONE COMPLEX SUBUNIT 4-RELATED"/>
    <property type="match status" value="1"/>
</dbReference>
<dbReference type="Gene3D" id="3.20.100.30">
    <property type="entry name" value="VTC, catalytic tunnel domain"/>
    <property type="match status" value="1"/>
</dbReference>
<comment type="cofactor">
    <cofactor evidence="1">
        <name>Mn(2+)</name>
        <dbReference type="ChEBI" id="CHEBI:29035"/>
    </cofactor>
</comment>
<dbReference type="GO" id="GO:0008976">
    <property type="term" value="F:polyphosphate kinase activity"/>
    <property type="evidence" value="ECO:0007669"/>
    <property type="project" value="UniProtKB-EC"/>
</dbReference>
<dbReference type="CDD" id="cd14480">
    <property type="entry name" value="SPX_VTC2_like"/>
    <property type="match status" value="1"/>
</dbReference>
<evidence type="ECO:0000313" key="18">
    <source>
        <dbReference type="EMBL" id="KAJ3217478.1"/>
    </source>
</evidence>
<feature type="region of interest" description="Disordered" evidence="15">
    <location>
        <begin position="481"/>
        <end position="501"/>
    </location>
</feature>
<feature type="transmembrane region" description="Helical" evidence="16">
    <location>
        <begin position="640"/>
        <end position="661"/>
    </location>
</feature>
<dbReference type="FunFam" id="3.20.100.30:FF:000001">
    <property type="entry name" value="Vacuolar transporter chaperone 4"/>
    <property type="match status" value="1"/>
</dbReference>
<accession>A0AAD5TYU7</accession>
<name>A0AAD5TYU7_9FUNG</name>
<dbReference type="CDD" id="cd07751">
    <property type="entry name" value="PolyPPase_VTC4_like"/>
    <property type="match status" value="1"/>
</dbReference>
<keyword evidence="7 16" id="KW-1133">Transmembrane helix</keyword>
<evidence type="ECO:0000313" key="19">
    <source>
        <dbReference type="Proteomes" id="UP001211065"/>
    </source>
</evidence>
<gene>
    <name evidence="18" type="primary">VTC4</name>
    <name evidence="18" type="ORF">HK099_005456</name>
</gene>
<proteinExistence type="inferred from homology"/>
<dbReference type="InterPro" id="IPR042267">
    <property type="entry name" value="VTC_sf"/>
</dbReference>
<feature type="transmembrane region" description="Helical" evidence="16">
    <location>
        <begin position="682"/>
        <end position="701"/>
    </location>
</feature>
<comment type="catalytic activity">
    <reaction evidence="9">
        <text>[phosphate](n) + ATP = [phosphate](n+1) + ADP</text>
        <dbReference type="Rhea" id="RHEA:19573"/>
        <dbReference type="Rhea" id="RHEA-COMP:9859"/>
        <dbReference type="Rhea" id="RHEA-COMP:14280"/>
        <dbReference type="ChEBI" id="CHEBI:16838"/>
        <dbReference type="ChEBI" id="CHEBI:30616"/>
        <dbReference type="ChEBI" id="CHEBI:456216"/>
        <dbReference type="EC" id="2.7.4.1"/>
    </reaction>
    <physiologicalReaction direction="left-to-right" evidence="9">
        <dbReference type="Rhea" id="RHEA:19574"/>
    </physiologicalReaction>
</comment>
<evidence type="ECO:0000256" key="3">
    <source>
        <dbReference type="ARBA" id="ARBA00012960"/>
    </source>
</evidence>